<proteinExistence type="predicted"/>
<protein>
    <submittedName>
        <fullName evidence="2">NACHT domain-containing protein</fullName>
    </submittedName>
</protein>
<reference evidence="2" key="1">
    <citation type="submission" date="2019-06" db="EMBL/GenBank/DDBJ databases">
        <authorList>
            <person name="Le Quere A."/>
            <person name="Colella S."/>
        </authorList>
    </citation>
    <scope>NUCLEOTIDE SEQUENCE</scope>
    <source>
        <strain evidence="2">EmedicaeMD41</strain>
    </source>
</reference>
<organism evidence="2">
    <name type="scientific">Sinorhizobium medicae</name>
    <dbReference type="NCBI Taxonomy" id="110321"/>
    <lineage>
        <taxon>Bacteria</taxon>
        <taxon>Pseudomonadati</taxon>
        <taxon>Pseudomonadota</taxon>
        <taxon>Alphaproteobacteria</taxon>
        <taxon>Hyphomicrobiales</taxon>
        <taxon>Rhizobiaceae</taxon>
        <taxon>Sinorhizobium/Ensifer group</taxon>
        <taxon>Sinorhizobium</taxon>
    </lineage>
</organism>
<dbReference type="InterPro" id="IPR027417">
    <property type="entry name" value="P-loop_NTPase"/>
</dbReference>
<evidence type="ECO:0000313" key="2">
    <source>
        <dbReference type="EMBL" id="VTZ65480.1"/>
    </source>
</evidence>
<dbReference type="Proteomes" id="UP000507954">
    <property type="component" value="Unassembled WGS sequence"/>
</dbReference>
<gene>
    <name evidence="2" type="ORF">EMEDMD4_800062</name>
</gene>
<name>A0A508X7D6_9HYPH</name>
<dbReference type="AlphaFoldDB" id="A0A508X7D6"/>
<feature type="region of interest" description="Disordered" evidence="1">
    <location>
        <begin position="408"/>
        <end position="430"/>
    </location>
</feature>
<evidence type="ECO:0000256" key="1">
    <source>
        <dbReference type="SAM" id="MobiDB-lite"/>
    </source>
</evidence>
<sequence>MLRHTIMYERKYIPILFELRHLHLDNTQSLTANLVKQVADYVPGFNEDHLRFGMESGKFIIYLDGIDEISLADRTRYASEILDIAYRFTDTPILLSTRPDDFYLPWEVFRVARLLPMTREQTVLMLSKLQYDAEVKDTFIRAITPEYFREHFEFLSIPLLATLMMLTYSEFATIPSKMHVFYEQAYQTLFHKHDFIKDAYSRTIESGLDVEQFRLVLAAFCFISYLQERFSFLQFQVIEDIKAALSLARIEAEFDDFLKDLLVTVCLLQRDGNYITFIHRSFQEYFAALFISRSPPSEIFEIIEALVSRGSVDSVISMIVQLNEGVVEQEWVLPKLRELDNLFEGKRSDIALISSALGTPQFHSGLTYTKSARIDRNSFRIILREYSEVDRRRTDDYADDTRSISSYVEEQQSLADKQQPHNRAALGARKRESQGQAFNIAVLPANLISGLRCVRETAADLRELRKIKDALEEKQEKRSDGIRGLLAKYKK</sequence>
<dbReference type="Gene3D" id="3.40.50.300">
    <property type="entry name" value="P-loop containing nucleotide triphosphate hydrolases"/>
    <property type="match status" value="1"/>
</dbReference>
<accession>A0A508X7D6</accession>
<dbReference type="EMBL" id="CABFNB010000151">
    <property type="protein sequence ID" value="VTZ65480.1"/>
    <property type="molecule type" value="Genomic_DNA"/>
</dbReference>